<dbReference type="PANTHER" id="PTHR11452">
    <property type="entry name" value="ALPHA-GALACTOSIDASE/ALPHA-N-ACETYLGALACTOSAMINIDASE"/>
    <property type="match status" value="1"/>
</dbReference>
<evidence type="ECO:0000256" key="4">
    <source>
        <dbReference type="ARBA" id="ARBA00012755"/>
    </source>
</evidence>
<dbReference type="GO" id="GO:0004557">
    <property type="term" value="F:alpha-galactosidase activity"/>
    <property type="evidence" value="ECO:0007669"/>
    <property type="project" value="UniProtKB-EC"/>
</dbReference>
<dbReference type="InterPro" id="IPR017853">
    <property type="entry name" value="GH"/>
</dbReference>
<dbReference type="FunFam" id="3.20.20.70:FF:000197">
    <property type="entry name" value="Alpha-galactosidase"/>
    <property type="match status" value="1"/>
</dbReference>
<evidence type="ECO:0000256" key="13">
    <source>
        <dbReference type="RuleBase" id="RU361168"/>
    </source>
</evidence>
<feature type="chain" id="PRO_5004651583" description="Alpha-galactosidase" evidence="14">
    <location>
        <begin position="19"/>
        <end position="596"/>
    </location>
</feature>
<evidence type="ECO:0000256" key="5">
    <source>
        <dbReference type="ARBA" id="ARBA00022525"/>
    </source>
</evidence>
<dbReference type="GO" id="GO:0005576">
    <property type="term" value="C:extracellular region"/>
    <property type="evidence" value="ECO:0007669"/>
    <property type="project" value="UniProtKB-SubCell"/>
</dbReference>
<dbReference type="Gene3D" id="2.60.120.260">
    <property type="entry name" value="Galactose-binding domain-like"/>
    <property type="match status" value="1"/>
</dbReference>
<evidence type="ECO:0000256" key="1">
    <source>
        <dbReference type="ARBA" id="ARBA00001255"/>
    </source>
</evidence>
<keyword evidence="9" id="KW-0325">Glycoprotein</keyword>
<keyword evidence="17" id="KW-1185">Reference proteome</keyword>
<comment type="similarity">
    <text evidence="3 13">Belongs to the glycosyl hydrolase 27 family.</text>
</comment>
<dbReference type="EC" id="3.2.1.22" evidence="4 13"/>
<protein>
    <recommendedName>
        <fullName evidence="4 13">Alpha-galactosidase</fullName>
        <ecNumber evidence="4 13">3.2.1.22</ecNumber>
    </recommendedName>
    <alternativeName>
        <fullName evidence="13">Melibiase</fullName>
    </alternativeName>
</protein>
<evidence type="ECO:0000256" key="14">
    <source>
        <dbReference type="SAM" id="SignalP"/>
    </source>
</evidence>
<keyword evidence="11 13" id="KW-0326">Glycosidase</keyword>
<evidence type="ECO:0000256" key="11">
    <source>
        <dbReference type="ARBA" id="ARBA00023295"/>
    </source>
</evidence>
<dbReference type="OrthoDB" id="5795902at2759"/>
<dbReference type="STRING" id="1076935.U4LMH7"/>
<keyword evidence="10" id="KW-0119">Carbohydrate metabolism</keyword>
<evidence type="ECO:0000256" key="2">
    <source>
        <dbReference type="ARBA" id="ARBA00004613"/>
    </source>
</evidence>
<dbReference type="FunFam" id="2.60.40.1180:FF:000008">
    <property type="entry name" value="Alpha-galactosidase"/>
    <property type="match status" value="1"/>
</dbReference>
<dbReference type="InterPro" id="IPR041233">
    <property type="entry name" value="Melibiase_C"/>
</dbReference>
<dbReference type="Pfam" id="PF17801">
    <property type="entry name" value="Melibiase_C"/>
    <property type="match status" value="1"/>
</dbReference>
<feature type="signal peptide" evidence="14">
    <location>
        <begin position="1"/>
        <end position="18"/>
    </location>
</feature>
<gene>
    <name evidence="16" type="ORF">PCON_01539</name>
</gene>
<sequence length="596" mass="65495">MSIHKLLPLVLFIVTANAVNKHTTTPPMGWNSYNHYSCYANETQIQSNAQALVDLGLASVGYTYVVPDCGWSAKTRTSEGKITWNETFYPSGFPALGKKLHSLGLMFGIYSGAGTWQCHPEGANYLIQASLGHEKEDAQTFSDWGGDYLKYDNCWADGKNFVVYYPNETDPSARFRKMATEIDAVPRDFVYGICQWGVGNNLERWASKIGNNWRMSNDITNAWHSIFRITNQVVPLARYSKPGGYNDMDMLMVGNGVLTPEESRTHFSIWAMEKSPLFIGAALENNLLDADALKIFSNKEVVAINQDLLGRAAELVRRFSEEEYDVWAGPLAGDGMVVAVINWGATERNITINLPDVGIQSAKKARDVWAATDLDGLDTTYSALIPSHGVKLLRLEGLTKAGEYTGKIGSDGTAFKNVYAFTSSSNYTITITPATASRVSLIIDGKNPITRPVSRSGIITDVSLSAGLHELRVSSRTKSLRLALSDFSKEYQDAPASLSFNVDSTISGSKVVDVSYINYDLSFDKAWSGEGLNVLNATFSVNGGKGKTWRFPISGQSWEEVGTMRIELDGFRNGRNVVNITGVEGKMIVKGVEIWG</sequence>
<keyword evidence="5" id="KW-0964">Secreted</keyword>
<keyword evidence="8 13" id="KW-1015">Disulfide bond</keyword>
<evidence type="ECO:0000256" key="7">
    <source>
        <dbReference type="ARBA" id="ARBA00022801"/>
    </source>
</evidence>
<dbReference type="Gene3D" id="3.20.20.70">
    <property type="entry name" value="Aldolase class I"/>
    <property type="match status" value="1"/>
</dbReference>
<dbReference type="Gene3D" id="2.60.40.1180">
    <property type="entry name" value="Golgi alpha-mannosidase II"/>
    <property type="match status" value="1"/>
</dbReference>
<evidence type="ECO:0000256" key="6">
    <source>
        <dbReference type="ARBA" id="ARBA00022729"/>
    </source>
</evidence>
<evidence type="ECO:0000256" key="10">
    <source>
        <dbReference type="ARBA" id="ARBA00023277"/>
    </source>
</evidence>
<proteinExistence type="inferred from homology"/>
<keyword evidence="7 13" id="KW-0378">Hydrolase</keyword>
<organism evidence="16 17">
    <name type="scientific">Pyronema omphalodes (strain CBS 100304)</name>
    <name type="common">Pyronema confluens</name>
    <dbReference type="NCBI Taxonomy" id="1076935"/>
    <lineage>
        <taxon>Eukaryota</taxon>
        <taxon>Fungi</taxon>
        <taxon>Dikarya</taxon>
        <taxon>Ascomycota</taxon>
        <taxon>Pezizomycotina</taxon>
        <taxon>Pezizomycetes</taxon>
        <taxon>Pezizales</taxon>
        <taxon>Pyronemataceae</taxon>
        <taxon>Pyronema</taxon>
    </lineage>
</organism>
<keyword evidence="12" id="KW-0624">Polysaccharide degradation</keyword>
<evidence type="ECO:0000256" key="3">
    <source>
        <dbReference type="ARBA" id="ARBA00009743"/>
    </source>
</evidence>
<feature type="domain" description="Alpha galactosidase C-terminal" evidence="15">
    <location>
        <begin position="322"/>
        <end position="395"/>
    </location>
</feature>
<dbReference type="Proteomes" id="UP000018144">
    <property type="component" value="Unassembled WGS sequence"/>
</dbReference>
<evidence type="ECO:0000313" key="17">
    <source>
        <dbReference type="Proteomes" id="UP000018144"/>
    </source>
</evidence>
<keyword evidence="6 14" id="KW-0732">Signal</keyword>
<dbReference type="InterPro" id="IPR013785">
    <property type="entry name" value="Aldolase_TIM"/>
</dbReference>
<dbReference type="SUPFAM" id="SSF51011">
    <property type="entry name" value="Glycosyl hydrolase domain"/>
    <property type="match status" value="1"/>
</dbReference>
<reference evidence="16 17" key="1">
    <citation type="journal article" date="2013" name="PLoS Genet.">
        <title>The genome and development-dependent transcriptomes of Pyronema confluens: a window into fungal evolution.</title>
        <authorList>
            <person name="Traeger S."/>
            <person name="Altegoer F."/>
            <person name="Freitag M."/>
            <person name="Gabaldon T."/>
            <person name="Kempken F."/>
            <person name="Kumar A."/>
            <person name="Marcet-Houben M."/>
            <person name="Poggeler S."/>
            <person name="Stajich J.E."/>
            <person name="Nowrousian M."/>
        </authorList>
    </citation>
    <scope>NUCLEOTIDE SEQUENCE [LARGE SCALE GENOMIC DNA]</scope>
    <source>
        <strain evidence="17">CBS 100304</strain>
        <tissue evidence="16">Vegetative mycelium</tissue>
    </source>
</reference>
<dbReference type="OMA" id="SYNHYSC"/>
<dbReference type="Pfam" id="PF16499">
    <property type="entry name" value="Melibiase_2"/>
    <property type="match status" value="1"/>
</dbReference>
<comment type="catalytic activity">
    <reaction evidence="1 13">
        <text>Hydrolysis of terminal, non-reducing alpha-D-galactose residues in alpha-D-galactosides, including galactose oligosaccharides, galactomannans and galactolipids.</text>
        <dbReference type="EC" id="3.2.1.22"/>
    </reaction>
</comment>
<evidence type="ECO:0000256" key="9">
    <source>
        <dbReference type="ARBA" id="ARBA00023180"/>
    </source>
</evidence>
<accession>U4LMH7</accession>
<dbReference type="EMBL" id="HF936161">
    <property type="protein sequence ID" value="CCX15264.1"/>
    <property type="molecule type" value="Genomic_DNA"/>
</dbReference>
<name>U4LMH7_PYROM</name>
<dbReference type="eggNOG" id="KOG2366">
    <property type="taxonomic scope" value="Eukaryota"/>
</dbReference>
<evidence type="ECO:0000256" key="8">
    <source>
        <dbReference type="ARBA" id="ARBA00023157"/>
    </source>
</evidence>
<dbReference type="InterPro" id="IPR013780">
    <property type="entry name" value="Glyco_hydro_b"/>
</dbReference>
<dbReference type="PANTHER" id="PTHR11452:SF75">
    <property type="entry name" value="ALPHA-GALACTOSIDASE MEL1"/>
    <property type="match status" value="1"/>
</dbReference>
<dbReference type="CDD" id="cd14792">
    <property type="entry name" value="GH27"/>
    <property type="match status" value="1"/>
</dbReference>
<dbReference type="GO" id="GO:0000272">
    <property type="term" value="P:polysaccharide catabolic process"/>
    <property type="evidence" value="ECO:0007669"/>
    <property type="project" value="UniProtKB-KW"/>
</dbReference>
<evidence type="ECO:0000313" key="16">
    <source>
        <dbReference type="EMBL" id="CCX15264.1"/>
    </source>
</evidence>
<dbReference type="AlphaFoldDB" id="U4LMH7"/>
<comment type="subcellular location">
    <subcellularLocation>
        <location evidence="2">Secreted</location>
    </subcellularLocation>
</comment>
<dbReference type="PRINTS" id="PR00740">
    <property type="entry name" value="GLHYDRLASE27"/>
</dbReference>
<dbReference type="InterPro" id="IPR002241">
    <property type="entry name" value="Glyco_hydro_27"/>
</dbReference>
<dbReference type="SUPFAM" id="SSF51445">
    <property type="entry name" value="(Trans)glycosidases"/>
    <property type="match status" value="1"/>
</dbReference>
<evidence type="ECO:0000259" key="15">
    <source>
        <dbReference type="Pfam" id="PF17801"/>
    </source>
</evidence>
<evidence type="ECO:0000256" key="12">
    <source>
        <dbReference type="ARBA" id="ARBA00023326"/>
    </source>
</evidence>